<sequence length="313" mass="35020">MGNITSGYDLNLLKAMNALVEEASVTGAAARLQVSAATMSRTLSRLRETFRDAILVQSGRHMVPTPRALQMQPRVNQILAAIGDLYHPRRELDFTGLAPIFRIRAADVVIGPYAEALLRALRVDCPATTLIFTAESSSDDSDFLRQEGIDLYIGATAFLRPEIMRRNLFETRFRGVVRAGHPLLLGDITPQTLVTYDHIAVSRRGRRRGPIDEILADQYGLTRNVALLLTSFYAALQGLSQTDLVLSVPDIVIDASRLDRLGLFAFPLPIELDPVTIFQAWHPRHENDLIHQWLRRTVMQVMCRSHVARESTV</sequence>
<dbReference type="Gene3D" id="1.10.10.10">
    <property type="entry name" value="Winged helix-like DNA-binding domain superfamily/Winged helix DNA-binding domain"/>
    <property type="match status" value="1"/>
</dbReference>
<dbReference type="PROSITE" id="PS50931">
    <property type="entry name" value="HTH_LYSR"/>
    <property type="match status" value="1"/>
</dbReference>
<keyword evidence="4" id="KW-0804">Transcription</keyword>
<evidence type="ECO:0000313" key="6">
    <source>
        <dbReference type="EMBL" id="GBQ90935.1"/>
    </source>
</evidence>
<dbReference type="SUPFAM" id="SSF53850">
    <property type="entry name" value="Periplasmic binding protein-like II"/>
    <property type="match status" value="1"/>
</dbReference>
<name>A0ABQ0Q4D2_9PROT</name>
<dbReference type="EMBL" id="BAPV01000037">
    <property type="protein sequence ID" value="GBQ90935.1"/>
    <property type="molecule type" value="Genomic_DNA"/>
</dbReference>
<proteinExistence type="inferred from homology"/>
<dbReference type="SUPFAM" id="SSF46785">
    <property type="entry name" value="Winged helix' DNA-binding domain"/>
    <property type="match status" value="1"/>
</dbReference>
<dbReference type="Pfam" id="PF03466">
    <property type="entry name" value="LysR_substrate"/>
    <property type="match status" value="1"/>
</dbReference>
<comment type="similarity">
    <text evidence="1">Belongs to the LysR transcriptional regulatory family.</text>
</comment>
<dbReference type="InterPro" id="IPR005119">
    <property type="entry name" value="LysR_subst-bd"/>
</dbReference>
<gene>
    <name evidence="6" type="ORF">AA0535_2155</name>
</gene>
<evidence type="ECO:0000313" key="7">
    <source>
        <dbReference type="Proteomes" id="UP001062776"/>
    </source>
</evidence>
<protein>
    <submittedName>
        <fullName evidence="6">LysR family transcriptional regulator</fullName>
    </submittedName>
</protein>
<keyword evidence="3" id="KW-0238">DNA-binding</keyword>
<dbReference type="InterPro" id="IPR050389">
    <property type="entry name" value="LysR-type_TF"/>
</dbReference>
<dbReference type="PANTHER" id="PTHR30118">
    <property type="entry name" value="HTH-TYPE TRANSCRIPTIONAL REGULATOR LEUO-RELATED"/>
    <property type="match status" value="1"/>
</dbReference>
<dbReference type="CDD" id="cd08460">
    <property type="entry name" value="PBP2_DntR_like_1"/>
    <property type="match status" value="1"/>
</dbReference>
<feature type="domain" description="HTH lysR-type" evidence="5">
    <location>
        <begin position="8"/>
        <end position="65"/>
    </location>
</feature>
<dbReference type="Pfam" id="PF00126">
    <property type="entry name" value="HTH_1"/>
    <property type="match status" value="1"/>
</dbReference>
<accession>A0ABQ0Q4D2</accession>
<keyword evidence="7" id="KW-1185">Reference proteome</keyword>
<evidence type="ECO:0000256" key="1">
    <source>
        <dbReference type="ARBA" id="ARBA00009437"/>
    </source>
</evidence>
<dbReference type="PANTHER" id="PTHR30118:SF15">
    <property type="entry name" value="TRANSCRIPTIONAL REGULATORY PROTEIN"/>
    <property type="match status" value="1"/>
</dbReference>
<dbReference type="InterPro" id="IPR036390">
    <property type="entry name" value="WH_DNA-bd_sf"/>
</dbReference>
<organism evidence="6 7">
    <name type="scientific">Asaia krungthepensis NRIC 0535</name>
    <dbReference type="NCBI Taxonomy" id="1307925"/>
    <lineage>
        <taxon>Bacteria</taxon>
        <taxon>Pseudomonadati</taxon>
        <taxon>Pseudomonadota</taxon>
        <taxon>Alphaproteobacteria</taxon>
        <taxon>Acetobacterales</taxon>
        <taxon>Acetobacteraceae</taxon>
        <taxon>Asaia</taxon>
    </lineage>
</organism>
<dbReference type="RefSeq" id="WP_264816199.1">
    <property type="nucleotide sequence ID" value="NZ_BAPV01000037.1"/>
</dbReference>
<keyword evidence="2" id="KW-0805">Transcription regulation</keyword>
<reference evidence="6" key="1">
    <citation type="submission" date="2013-04" db="EMBL/GenBank/DDBJ databases">
        <title>The genome sequencing project of 58 acetic acid bacteria.</title>
        <authorList>
            <person name="Okamoto-Kainuma A."/>
            <person name="Ishikawa M."/>
            <person name="Umino S."/>
            <person name="Koizumi Y."/>
            <person name="Shiwa Y."/>
            <person name="Yoshikawa H."/>
            <person name="Matsutani M."/>
            <person name="Matsushita K."/>
        </authorList>
    </citation>
    <scope>NUCLEOTIDE SEQUENCE</scope>
    <source>
        <strain evidence="6">NRIC 0535</strain>
    </source>
</reference>
<dbReference type="Gene3D" id="3.40.190.10">
    <property type="entry name" value="Periplasmic binding protein-like II"/>
    <property type="match status" value="2"/>
</dbReference>
<evidence type="ECO:0000256" key="4">
    <source>
        <dbReference type="ARBA" id="ARBA00023163"/>
    </source>
</evidence>
<evidence type="ECO:0000259" key="5">
    <source>
        <dbReference type="PROSITE" id="PS50931"/>
    </source>
</evidence>
<evidence type="ECO:0000256" key="3">
    <source>
        <dbReference type="ARBA" id="ARBA00023125"/>
    </source>
</evidence>
<comment type="caution">
    <text evidence="6">The sequence shown here is derived from an EMBL/GenBank/DDBJ whole genome shotgun (WGS) entry which is preliminary data.</text>
</comment>
<dbReference type="Proteomes" id="UP001062776">
    <property type="component" value="Unassembled WGS sequence"/>
</dbReference>
<dbReference type="InterPro" id="IPR036388">
    <property type="entry name" value="WH-like_DNA-bd_sf"/>
</dbReference>
<evidence type="ECO:0000256" key="2">
    <source>
        <dbReference type="ARBA" id="ARBA00023015"/>
    </source>
</evidence>
<dbReference type="InterPro" id="IPR000847">
    <property type="entry name" value="LysR_HTH_N"/>
</dbReference>